<dbReference type="SUPFAM" id="SSF47473">
    <property type="entry name" value="EF-hand"/>
    <property type="match status" value="1"/>
</dbReference>
<dbReference type="EMBL" id="CAJNIZ010000336">
    <property type="protein sequence ID" value="CAE7159439.1"/>
    <property type="molecule type" value="Genomic_DNA"/>
</dbReference>
<feature type="compositionally biased region" description="Basic and acidic residues" evidence="1">
    <location>
        <begin position="48"/>
        <end position="64"/>
    </location>
</feature>
<feature type="region of interest" description="Disordered" evidence="1">
    <location>
        <begin position="409"/>
        <end position="434"/>
    </location>
</feature>
<dbReference type="AlphaFoldDB" id="A0A812ITD1"/>
<gene>
    <name evidence="2" type="ORF">SPIL2461_LOCUS456</name>
</gene>
<dbReference type="OrthoDB" id="2232403at2759"/>
<evidence type="ECO:0000313" key="3">
    <source>
        <dbReference type="Proteomes" id="UP000649617"/>
    </source>
</evidence>
<dbReference type="Proteomes" id="UP000649617">
    <property type="component" value="Unassembled WGS sequence"/>
</dbReference>
<organism evidence="2 3">
    <name type="scientific">Symbiodinium pilosum</name>
    <name type="common">Dinoflagellate</name>
    <dbReference type="NCBI Taxonomy" id="2952"/>
    <lineage>
        <taxon>Eukaryota</taxon>
        <taxon>Sar</taxon>
        <taxon>Alveolata</taxon>
        <taxon>Dinophyceae</taxon>
        <taxon>Suessiales</taxon>
        <taxon>Symbiodiniaceae</taxon>
        <taxon>Symbiodinium</taxon>
    </lineage>
</organism>
<evidence type="ECO:0000313" key="2">
    <source>
        <dbReference type="EMBL" id="CAE7159439.1"/>
    </source>
</evidence>
<comment type="caution">
    <text evidence="2">The sequence shown here is derived from an EMBL/GenBank/DDBJ whole genome shotgun (WGS) entry which is preliminary data.</text>
</comment>
<reference evidence="2" key="1">
    <citation type="submission" date="2021-02" db="EMBL/GenBank/DDBJ databases">
        <authorList>
            <person name="Dougan E. K."/>
            <person name="Rhodes N."/>
            <person name="Thang M."/>
            <person name="Chan C."/>
        </authorList>
    </citation>
    <scope>NUCLEOTIDE SEQUENCE</scope>
</reference>
<feature type="compositionally biased region" description="Low complexity" evidence="1">
    <location>
        <begin position="30"/>
        <end position="39"/>
    </location>
</feature>
<evidence type="ECO:0008006" key="4">
    <source>
        <dbReference type="Google" id="ProtNLM"/>
    </source>
</evidence>
<sequence>AFWRVAGDGALSGAMAKKGQSSKFFPGDAPTPSTAASTPGPGGVWTSRKGDVGIKGKSRDEIERPGTSPPGARAAVQLPKRPNSMQTHARSLGDSGAMSSFGSTLGSTWGKSDVTPSPRGGATERQASKQDPSKPTVLPGGLGGTAQRLSQTGTTTAGGRNLDFLTKKIGSVIGSPGKLAGPKQKGSNSGGRTTQGELPASLALRAQNIEAKCSPDVRRAFRSKPVERCSCATITAVWSACDTFWEFDSAHSGEITREAYIDLMRECATVNTLRMLRRARLEFRFRRSAAPVTLEDFLAMVWPKATVEDRAKMLRWAELRECYDMIRHNFTATDQDLDKLFKLLSTRKPGEPPKVIASELSRSRVLARDVVIGFAKERHPKEVLFDFEEFKSIAWPKLKERWMTQDSFKKQKTVEEKDTPLRVRITRQNDSDQG</sequence>
<dbReference type="InterPro" id="IPR011992">
    <property type="entry name" value="EF-hand-dom_pair"/>
</dbReference>
<feature type="region of interest" description="Disordered" evidence="1">
    <location>
        <begin position="173"/>
        <end position="196"/>
    </location>
</feature>
<feature type="non-terminal residue" evidence="2">
    <location>
        <position position="434"/>
    </location>
</feature>
<accession>A0A812ITD1</accession>
<feature type="compositionally biased region" description="Polar residues" evidence="1">
    <location>
        <begin position="97"/>
        <end position="110"/>
    </location>
</feature>
<feature type="compositionally biased region" description="Polar residues" evidence="1">
    <location>
        <begin position="185"/>
        <end position="196"/>
    </location>
</feature>
<name>A0A812ITD1_SYMPI</name>
<feature type="region of interest" description="Disordered" evidence="1">
    <location>
        <begin position="1"/>
        <end position="161"/>
    </location>
</feature>
<protein>
    <recommendedName>
        <fullName evidence="4">EF-hand domain-containing protein</fullName>
    </recommendedName>
</protein>
<proteinExistence type="predicted"/>
<keyword evidence="3" id="KW-1185">Reference proteome</keyword>
<evidence type="ECO:0000256" key="1">
    <source>
        <dbReference type="SAM" id="MobiDB-lite"/>
    </source>
</evidence>
<feature type="compositionally biased region" description="Polar residues" evidence="1">
    <location>
        <begin position="147"/>
        <end position="158"/>
    </location>
</feature>